<gene>
    <name evidence="1" type="ORF">VNO80_13379</name>
</gene>
<proteinExistence type="predicted"/>
<sequence length="117" mass="13263">MLPSLSEYVSLPLSIPHYCYNPRYYTYLQCRPPQTLILGLPARPLCLSQRVGLHCLVNEPLPIWAYLSTDKPASPAEPFCTRLASFVKEKGENDHGAYDTTTIDRHYDHCGPQLPTE</sequence>
<evidence type="ECO:0000313" key="2">
    <source>
        <dbReference type="Proteomes" id="UP001374584"/>
    </source>
</evidence>
<name>A0AAN9RB78_PHACN</name>
<comment type="caution">
    <text evidence="1">The sequence shown here is derived from an EMBL/GenBank/DDBJ whole genome shotgun (WGS) entry which is preliminary data.</text>
</comment>
<organism evidence="1 2">
    <name type="scientific">Phaseolus coccineus</name>
    <name type="common">Scarlet runner bean</name>
    <name type="synonym">Phaseolus multiflorus</name>
    <dbReference type="NCBI Taxonomy" id="3886"/>
    <lineage>
        <taxon>Eukaryota</taxon>
        <taxon>Viridiplantae</taxon>
        <taxon>Streptophyta</taxon>
        <taxon>Embryophyta</taxon>
        <taxon>Tracheophyta</taxon>
        <taxon>Spermatophyta</taxon>
        <taxon>Magnoliopsida</taxon>
        <taxon>eudicotyledons</taxon>
        <taxon>Gunneridae</taxon>
        <taxon>Pentapetalae</taxon>
        <taxon>rosids</taxon>
        <taxon>fabids</taxon>
        <taxon>Fabales</taxon>
        <taxon>Fabaceae</taxon>
        <taxon>Papilionoideae</taxon>
        <taxon>50 kb inversion clade</taxon>
        <taxon>NPAAA clade</taxon>
        <taxon>indigoferoid/millettioid clade</taxon>
        <taxon>Phaseoleae</taxon>
        <taxon>Phaseolus</taxon>
    </lineage>
</organism>
<dbReference type="EMBL" id="JAYMYR010000005">
    <property type="protein sequence ID" value="KAK7364639.1"/>
    <property type="molecule type" value="Genomic_DNA"/>
</dbReference>
<dbReference type="Proteomes" id="UP001374584">
    <property type="component" value="Unassembled WGS sequence"/>
</dbReference>
<keyword evidence="2" id="KW-1185">Reference proteome</keyword>
<evidence type="ECO:0000313" key="1">
    <source>
        <dbReference type="EMBL" id="KAK7364639.1"/>
    </source>
</evidence>
<reference evidence="1 2" key="1">
    <citation type="submission" date="2024-01" db="EMBL/GenBank/DDBJ databases">
        <title>The genomes of 5 underutilized Papilionoideae crops provide insights into root nodulation and disease resistanc.</title>
        <authorList>
            <person name="Jiang F."/>
        </authorList>
    </citation>
    <scope>NUCLEOTIDE SEQUENCE [LARGE SCALE GENOMIC DNA]</scope>
    <source>
        <strain evidence="1">JINMINGXINNONG_FW02</strain>
        <tissue evidence="1">Leaves</tissue>
    </source>
</reference>
<dbReference type="AlphaFoldDB" id="A0AAN9RB78"/>
<accession>A0AAN9RB78</accession>
<protein>
    <submittedName>
        <fullName evidence="1">Uncharacterized protein</fullName>
    </submittedName>
</protein>